<evidence type="ECO:0000256" key="1">
    <source>
        <dbReference type="SAM" id="MobiDB-lite"/>
    </source>
</evidence>
<feature type="compositionally biased region" description="Polar residues" evidence="1">
    <location>
        <begin position="288"/>
        <end position="310"/>
    </location>
</feature>
<feature type="region of interest" description="Disordered" evidence="1">
    <location>
        <begin position="288"/>
        <end position="329"/>
    </location>
</feature>
<keyword evidence="3" id="KW-1185">Reference proteome</keyword>
<dbReference type="Proteomes" id="UP000018766">
    <property type="component" value="Unassembled WGS sequence"/>
</dbReference>
<dbReference type="EMBL" id="AYSV01000020">
    <property type="protein sequence ID" value="ETD72773.1"/>
    <property type="molecule type" value="Genomic_DNA"/>
</dbReference>
<organism evidence="2 3">
    <name type="scientific">Pelistega indica</name>
    <dbReference type="NCBI Taxonomy" id="1414851"/>
    <lineage>
        <taxon>Bacteria</taxon>
        <taxon>Pseudomonadati</taxon>
        <taxon>Pseudomonadota</taxon>
        <taxon>Betaproteobacteria</taxon>
        <taxon>Burkholderiales</taxon>
        <taxon>Alcaligenaceae</taxon>
        <taxon>Pelistega</taxon>
    </lineage>
</organism>
<dbReference type="OrthoDB" id="9175801at2"/>
<reference evidence="2 3" key="1">
    <citation type="submission" date="2013-11" db="EMBL/GenBank/DDBJ databases">
        <title>Genomic analysis of Pelistega sp. HM-7.</title>
        <authorList>
            <person name="Kumbhare S.V."/>
            <person name="Shetty S.A."/>
            <person name="Sharma O."/>
            <person name="Dhotre D.P."/>
        </authorList>
    </citation>
    <scope>NUCLEOTIDE SEQUENCE [LARGE SCALE GENOMIC DNA]</scope>
    <source>
        <strain evidence="2 3">HM-7</strain>
    </source>
</reference>
<protein>
    <submittedName>
        <fullName evidence="2">Uncharacterized protein</fullName>
    </submittedName>
</protein>
<dbReference type="AlphaFoldDB" id="V8G9Z7"/>
<gene>
    <name evidence="2" type="ORF">V757_02205</name>
</gene>
<name>V8G9Z7_9BURK</name>
<comment type="caution">
    <text evidence="2">The sequence shown here is derived from an EMBL/GenBank/DDBJ whole genome shotgun (WGS) entry which is preliminary data.</text>
</comment>
<dbReference type="RefSeq" id="WP_023949443.1">
    <property type="nucleotide sequence ID" value="NZ_AYSV01000020.1"/>
</dbReference>
<evidence type="ECO:0000313" key="3">
    <source>
        <dbReference type="Proteomes" id="UP000018766"/>
    </source>
</evidence>
<sequence>MSLLGSVVGAVAGALGLGGSSGGGAQTVTDKGYIRASELARDAMTTVAMISTGAATYIATRQLAIAEKYYDLAKEMRDYWNSTYKPLEVKIVQEASSEPIYTPQYEVVGGRFLANVKHQFKRSIDTIGTKASRYCTGLTSAQMRDLAVAQAMAEGDAVNLAYRYEDGRKQIFDERRWSRRHQVAALGRDMLAQADSYMGKAHAAYEAPRDFATGVANTMLGSLRYDDMMAARFGQHQSKSTQNDASYTVLKSVSLNNGATTAGQNTPFSFGNYLNRDEAARQVTNLTTPNSVFNPSIGPMTTPQVASTSIAPGRPGGSSGFDPFISGDR</sequence>
<proteinExistence type="predicted"/>
<evidence type="ECO:0000313" key="2">
    <source>
        <dbReference type="EMBL" id="ETD72773.1"/>
    </source>
</evidence>
<accession>V8G9Z7</accession>